<keyword evidence="2" id="KW-1003">Cell membrane</keyword>
<sequence length="349" mass="38238">MGVVDRLDRFQRKHRVVGYPIAVLYKFFDDQAGYLVSLMAYYAFLSIFPLLLLLSTLLGWVLQSKPEWREQIIDSAVQEIPVIGAQLGDPSTLQGSPFAIVVSSLVALYGGLGVGQAFQYAMNTVWGVPRNSRPNPFAARGRSFVLLLNVLLFVILTTGLTVIASTDVFGSAEWFRAIGGKRLILGIASFVITAVVFALAMRRAIARPVTLRQVMLGAIGSALTWQFLQVFGVRFVEGVIQGSSASNTVFGIVLGLLAFFYVTGLGIVMSAEADVVRSERLYPRALMTIFTDDVELTEGDRRAYARAARIGRFKGYQHIDVQFDPDPEPPEVVKSGSVVYDGDPSRVVV</sequence>
<comment type="caution">
    <text evidence="7">The sequence shown here is derived from an EMBL/GenBank/DDBJ whole genome shotgun (WGS) entry which is preliminary data.</text>
</comment>
<gene>
    <name evidence="7" type="ORF">BCF74_12746</name>
</gene>
<dbReference type="OrthoDB" id="3349406at2"/>
<protein>
    <submittedName>
        <fullName evidence="7">Uncharacterized BrkB/YihY/UPF0761 family membrane protein</fullName>
    </submittedName>
</protein>
<evidence type="ECO:0000256" key="1">
    <source>
        <dbReference type="ARBA" id="ARBA00004651"/>
    </source>
</evidence>
<feature type="transmembrane region" description="Helical" evidence="6">
    <location>
        <begin position="214"/>
        <end position="236"/>
    </location>
</feature>
<dbReference type="InterPro" id="IPR017039">
    <property type="entry name" value="Virul_fac_BrkB"/>
</dbReference>
<evidence type="ECO:0000313" key="8">
    <source>
        <dbReference type="Proteomes" id="UP000237822"/>
    </source>
</evidence>
<dbReference type="PANTHER" id="PTHR30213">
    <property type="entry name" value="INNER MEMBRANE PROTEIN YHJD"/>
    <property type="match status" value="1"/>
</dbReference>
<comment type="subcellular location">
    <subcellularLocation>
        <location evidence="1">Cell membrane</location>
        <topology evidence="1">Multi-pass membrane protein</topology>
    </subcellularLocation>
</comment>
<feature type="transmembrane region" description="Helical" evidence="6">
    <location>
        <begin position="143"/>
        <end position="163"/>
    </location>
</feature>
<keyword evidence="3 6" id="KW-0812">Transmembrane</keyword>
<evidence type="ECO:0000256" key="2">
    <source>
        <dbReference type="ARBA" id="ARBA00022475"/>
    </source>
</evidence>
<accession>A0A2T0U6G5</accession>
<feature type="transmembrane region" description="Helical" evidence="6">
    <location>
        <begin position="39"/>
        <end position="62"/>
    </location>
</feature>
<dbReference type="Pfam" id="PF03631">
    <property type="entry name" value="Virul_fac_BrkB"/>
    <property type="match status" value="1"/>
</dbReference>
<feature type="transmembrane region" description="Helical" evidence="6">
    <location>
        <begin position="183"/>
        <end position="202"/>
    </location>
</feature>
<keyword evidence="5 6" id="KW-0472">Membrane</keyword>
<dbReference type="EMBL" id="PVTI01000027">
    <property type="protein sequence ID" value="PRY53500.1"/>
    <property type="molecule type" value="Genomic_DNA"/>
</dbReference>
<keyword evidence="4 6" id="KW-1133">Transmembrane helix</keyword>
<evidence type="ECO:0000256" key="3">
    <source>
        <dbReference type="ARBA" id="ARBA00022692"/>
    </source>
</evidence>
<evidence type="ECO:0000313" key="7">
    <source>
        <dbReference type="EMBL" id="PRY53500.1"/>
    </source>
</evidence>
<keyword evidence="8" id="KW-1185">Reference proteome</keyword>
<evidence type="ECO:0000256" key="5">
    <source>
        <dbReference type="ARBA" id="ARBA00023136"/>
    </source>
</evidence>
<dbReference type="AlphaFoldDB" id="A0A2T0U6G5"/>
<dbReference type="RefSeq" id="WP_106298639.1">
    <property type="nucleotide sequence ID" value="NZ_PVTI01000027.1"/>
</dbReference>
<organism evidence="7 8">
    <name type="scientific">Knoellia remsis</name>
    <dbReference type="NCBI Taxonomy" id="407159"/>
    <lineage>
        <taxon>Bacteria</taxon>
        <taxon>Bacillati</taxon>
        <taxon>Actinomycetota</taxon>
        <taxon>Actinomycetes</taxon>
        <taxon>Micrococcales</taxon>
        <taxon>Intrasporangiaceae</taxon>
        <taxon>Knoellia</taxon>
    </lineage>
</organism>
<feature type="transmembrane region" description="Helical" evidence="6">
    <location>
        <begin position="248"/>
        <end position="271"/>
    </location>
</feature>
<reference evidence="7 8" key="1">
    <citation type="submission" date="2018-03" db="EMBL/GenBank/DDBJ databases">
        <title>Genomic Encyclopedia of Archaeal and Bacterial Type Strains, Phase II (KMG-II): from individual species to whole genera.</title>
        <authorList>
            <person name="Goeker M."/>
        </authorList>
    </citation>
    <scope>NUCLEOTIDE SEQUENCE [LARGE SCALE GENOMIC DNA]</scope>
    <source>
        <strain evidence="7 8">ATCC BAA-1496</strain>
    </source>
</reference>
<name>A0A2T0U6G5_9MICO</name>
<dbReference type="PANTHER" id="PTHR30213:SF1">
    <property type="entry name" value="INNER MEMBRANE PROTEIN YHJD"/>
    <property type="match status" value="1"/>
</dbReference>
<dbReference type="GO" id="GO:0005886">
    <property type="term" value="C:plasma membrane"/>
    <property type="evidence" value="ECO:0007669"/>
    <property type="project" value="UniProtKB-SubCell"/>
</dbReference>
<evidence type="ECO:0000256" key="4">
    <source>
        <dbReference type="ARBA" id="ARBA00022989"/>
    </source>
</evidence>
<proteinExistence type="predicted"/>
<evidence type="ECO:0000256" key="6">
    <source>
        <dbReference type="SAM" id="Phobius"/>
    </source>
</evidence>
<dbReference type="Proteomes" id="UP000237822">
    <property type="component" value="Unassembled WGS sequence"/>
</dbReference>